<keyword evidence="1" id="KW-0227">DNA damage</keyword>
<dbReference type="STRING" id="4097.A0A1S4AFH6"/>
<accession>A0A1S4AFH6</accession>
<dbReference type="InterPro" id="IPR027417">
    <property type="entry name" value="P-loop_NTPase"/>
</dbReference>
<keyword evidence="1" id="KW-0067">ATP-binding</keyword>
<comment type="similarity">
    <text evidence="1">Belongs to the helicase family.</text>
</comment>
<dbReference type="GO" id="GO:0005524">
    <property type="term" value="F:ATP binding"/>
    <property type="evidence" value="ECO:0007669"/>
    <property type="project" value="UniProtKB-KW"/>
</dbReference>
<dbReference type="SMR" id="A0A1S4AFH6"/>
<sequence>MWSHRQRGTAIGRIVTCHPTEGERYYLRLLLMNVRGPKSYADLCNLNGKCCDSFREAAEKRGLFHCDNNLIDCMSEAVNYQMPYSLRHLFATLLVYCNPANPRELWEKFEEPMSQDFKRIPNLGTKKIRHLVLNHINEVLHSMGHNIYEFKFTFEIIVLPLPANEAKDVQFERNIIVSEEDLLLKKKLNFEQRRAYNIILHRVYSDKPGAFFIYSPGGTGKTFLYRALLANIRSKGFIALATASSGVAASILPGGRTAHSRFKIPIDIDENFTCNISKQTTLETLIQDSKLIVWDEVSMAKKKMIEAFNTLLKDLMNTNILFGGKIVVFGGDFRQTLPVVCSGKKEDFICESLLYSDIWNNLEKLCLSEICVQKKILLFFYSLLARSVSLFIGLLYCVYDDPARKNSPFRKEKLNDIQSRELGLESLDKSNIAILKMQLPALANLCDHKEKENVNYWRTLSTWKFKCFRCKKILGRSWAVDFTNNSASPSSCHIPDQPGDKRDS</sequence>
<dbReference type="OrthoDB" id="1303239at2759"/>
<keyword evidence="1" id="KW-0378">Hydrolase</keyword>
<feature type="domain" description="DNA helicase Pif1-like DEAD-box helicase" evidence="3">
    <location>
        <begin position="187"/>
        <end position="371"/>
    </location>
</feature>
<dbReference type="Gene3D" id="3.40.50.300">
    <property type="entry name" value="P-loop containing nucleotide triphosphate hydrolases"/>
    <property type="match status" value="1"/>
</dbReference>
<dbReference type="RefSeq" id="XP_016475422.1">
    <property type="nucleotide sequence ID" value="XM_016619936.1"/>
</dbReference>
<keyword evidence="1" id="KW-0233">DNA recombination</keyword>
<evidence type="ECO:0000259" key="3">
    <source>
        <dbReference type="Pfam" id="PF05970"/>
    </source>
</evidence>
<dbReference type="KEGG" id="nta:107797078"/>
<dbReference type="GO" id="GO:0006281">
    <property type="term" value="P:DNA repair"/>
    <property type="evidence" value="ECO:0007669"/>
    <property type="project" value="UniProtKB-KW"/>
</dbReference>
<dbReference type="InterPro" id="IPR010285">
    <property type="entry name" value="DNA_helicase_pif1-like_DEAD"/>
</dbReference>
<dbReference type="Pfam" id="PF05970">
    <property type="entry name" value="PIF1"/>
    <property type="match status" value="1"/>
</dbReference>
<dbReference type="GO" id="GO:0000723">
    <property type="term" value="P:telomere maintenance"/>
    <property type="evidence" value="ECO:0007669"/>
    <property type="project" value="InterPro"/>
</dbReference>
<dbReference type="AlphaFoldDB" id="A0A1S4AFH6"/>
<name>A0A1S4AFH6_TOBAC</name>
<keyword evidence="1" id="KW-0547">Nucleotide-binding</keyword>
<evidence type="ECO:0000256" key="2">
    <source>
        <dbReference type="SAM" id="Phobius"/>
    </source>
</evidence>
<dbReference type="PANTHER" id="PTHR10492">
    <property type="match status" value="1"/>
</dbReference>
<dbReference type="PANTHER" id="PTHR10492:SF100">
    <property type="entry name" value="ATP-DEPENDENT DNA HELICASE"/>
    <property type="match status" value="1"/>
</dbReference>
<reference evidence="4" key="1">
    <citation type="submission" date="2025-08" db="UniProtKB">
        <authorList>
            <consortium name="RefSeq"/>
        </authorList>
    </citation>
    <scope>IDENTIFICATION</scope>
</reference>
<dbReference type="EC" id="5.6.2.3" evidence="1"/>
<feature type="transmembrane region" description="Helical" evidence="2">
    <location>
        <begin position="376"/>
        <end position="399"/>
    </location>
</feature>
<keyword evidence="2" id="KW-0812">Transmembrane</keyword>
<protein>
    <recommendedName>
        <fullName evidence="1">ATP-dependent DNA helicase</fullName>
        <ecNumber evidence="1">5.6.2.3</ecNumber>
    </recommendedName>
</protein>
<dbReference type="GO" id="GO:0016887">
    <property type="term" value="F:ATP hydrolysis activity"/>
    <property type="evidence" value="ECO:0007669"/>
    <property type="project" value="RHEA"/>
</dbReference>
<dbReference type="GO" id="GO:0006310">
    <property type="term" value="P:DNA recombination"/>
    <property type="evidence" value="ECO:0007669"/>
    <property type="project" value="UniProtKB-KW"/>
</dbReference>
<gene>
    <name evidence="4" type="primary">LOC107797078</name>
</gene>
<comment type="cofactor">
    <cofactor evidence="1">
        <name>Mg(2+)</name>
        <dbReference type="ChEBI" id="CHEBI:18420"/>
    </cofactor>
</comment>
<evidence type="ECO:0000256" key="1">
    <source>
        <dbReference type="RuleBase" id="RU363044"/>
    </source>
</evidence>
<comment type="catalytic activity">
    <reaction evidence="1">
        <text>ATP + H2O = ADP + phosphate + H(+)</text>
        <dbReference type="Rhea" id="RHEA:13065"/>
        <dbReference type="ChEBI" id="CHEBI:15377"/>
        <dbReference type="ChEBI" id="CHEBI:15378"/>
        <dbReference type="ChEBI" id="CHEBI:30616"/>
        <dbReference type="ChEBI" id="CHEBI:43474"/>
        <dbReference type="ChEBI" id="CHEBI:456216"/>
        <dbReference type="EC" id="5.6.2.3"/>
    </reaction>
</comment>
<keyword evidence="2" id="KW-0472">Membrane</keyword>
<evidence type="ECO:0000313" key="4">
    <source>
        <dbReference type="RefSeq" id="XP_016475422.1"/>
    </source>
</evidence>
<dbReference type="SUPFAM" id="SSF52540">
    <property type="entry name" value="P-loop containing nucleoside triphosphate hydrolases"/>
    <property type="match status" value="1"/>
</dbReference>
<keyword evidence="2" id="KW-1133">Transmembrane helix</keyword>
<keyword evidence="1" id="KW-0347">Helicase</keyword>
<organism evidence="4">
    <name type="scientific">Nicotiana tabacum</name>
    <name type="common">Common tobacco</name>
    <dbReference type="NCBI Taxonomy" id="4097"/>
    <lineage>
        <taxon>Eukaryota</taxon>
        <taxon>Viridiplantae</taxon>
        <taxon>Streptophyta</taxon>
        <taxon>Embryophyta</taxon>
        <taxon>Tracheophyta</taxon>
        <taxon>Spermatophyta</taxon>
        <taxon>Magnoliopsida</taxon>
        <taxon>eudicotyledons</taxon>
        <taxon>Gunneridae</taxon>
        <taxon>Pentapetalae</taxon>
        <taxon>asterids</taxon>
        <taxon>lamiids</taxon>
        <taxon>Solanales</taxon>
        <taxon>Solanaceae</taxon>
        <taxon>Nicotianoideae</taxon>
        <taxon>Nicotianeae</taxon>
        <taxon>Nicotiana</taxon>
    </lineage>
</organism>
<dbReference type="PaxDb" id="4097-A0A1S4AFH6"/>
<dbReference type="GO" id="GO:0043139">
    <property type="term" value="F:5'-3' DNA helicase activity"/>
    <property type="evidence" value="ECO:0007669"/>
    <property type="project" value="UniProtKB-EC"/>
</dbReference>
<keyword evidence="1" id="KW-0234">DNA repair</keyword>
<proteinExistence type="inferred from homology"/>